<evidence type="ECO:0000256" key="3">
    <source>
        <dbReference type="ARBA" id="ARBA00022801"/>
    </source>
</evidence>
<evidence type="ECO:0000256" key="4">
    <source>
        <dbReference type="ARBA" id="ARBA00022807"/>
    </source>
</evidence>
<evidence type="ECO:0000256" key="2">
    <source>
        <dbReference type="ARBA" id="ARBA00022670"/>
    </source>
</evidence>
<feature type="domain" description="NlpC/P60" evidence="5">
    <location>
        <begin position="123"/>
        <end position="247"/>
    </location>
</feature>
<dbReference type="RefSeq" id="WP_094253078.1">
    <property type="nucleotide sequence ID" value="NZ_JBHLXL010000001.1"/>
</dbReference>
<dbReference type="GO" id="GO:0008234">
    <property type="term" value="F:cysteine-type peptidase activity"/>
    <property type="evidence" value="ECO:0007669"/>
    <property type="project" value="UniProtKB-KW"/>
</dbReference>
<keyword evidence="4" id="KW-0788">Thiol protease</keyword>
<dbReference type="Gene3D" id="3.90.1720.10">
    <property type="entry name" value="endopeptidase domain like (from Nostoc punctiforme)"/>
    <property type="match status" value="1"/>
</dbReference>
<dbReference type="InterPro" id="IPR002477">
    <property type="entry name" value="Peptidoglycan-bd-like"/>
</dbReference>
<evidence type="ECO:0000259" key="5">
    <source>
        <dbReference type="PROSITE" id="PS51935"/>
    </source>
</evidence>
<gene>
    <name evidence="6" type="ORF">CGZ90_13790</name>
</gene>
<sequence>MNLRLLSSKLQKKTIGAIVLAAAIIIGNPINADAKLGDRTLKPGMKHGEVKELQAALKKTGHFTYPKLTNHYGTYTQAAVKKFQRHTKLKQTGIADQKTINLIKQKAAKAKPKKAAPKPAAKVAPGKFNPDVAKKLLGIRYRTGGASPSTGFDCSGYTTYVMKKHNKSLPRTSSSQYGVGKAVGFKNLMPGDLLFYDTNSNGRRDISHVAIYIGNNTMIHSASVKVEYDSLSNSWWSKRYVGAKRIF</sequence>
<dbReference type="OrthoDB" id="9813368at2"/>
<proteinExistence type="inferred from homology"/>
<dbReference type="InterPro" id="IPR036366">
    <property type="entry name" value="PGBDSf"/>
</dbReference>
<dbReference type="PANTHER" id="PTHR47053">
    <property type="entry name" value="MUREIN DD-ENDOPEPTIDASE MEPH-RELATED"/>
    <property type="match status" value="1"/>
</dbReference>
<dbReference type="PANTHER" id="PTHR47053:SF1">
    <property type="entry name" value="MUREIN DD-ENDOPEPTIDASE MEPH-RELATED"/>
    <property type="match status" value="1"/>
</dbReference>
<dbReference type="Pfam" id="PF01471">
    <property type="entry name" value="PG_binding_1"/>
    <property type="match status" value="1"/>
</dbReference>
<dbReference type="SUPFAM" id="SSF47090">
    <property type="entry name" value="PGBD-like"/>
    <property type="match status" value="1"/>
</dbReference>
<keyword evidence="3" id="KW-0378">Hydrolase</keyword>
<evidence type="ECO:0000313" key="6">
    <source>
        <dbReference type="EMBL" id="OYD57727.1"/>
    </source>
</evidence>
<dbReference type="PROSITE" id="PS51935">
    <property type="entry name" value="NLPC_P60"/>
    <property type="match status" value="1"/>
</dbReference>
<evidence type="ECO:0000313" key="7">
    <source>
        <dbReference type="Proteomes" id="UP000215059"/>
    </source>
</evidence>
<keyword evidence="2" id="KW-0645">Protease</keyword>
<reference evidence="6 7" key="1">
    <citation type="submission" date="2017-07" db="EMBL/GenBank/DDBJ databases">
        <title>Fictibacillus sp. nov. GDSW-R2A3 Genome sequencing and assembly.</title>
        <authorList>
            <person name="Mayilraj S."/>
        </authorList>
    </citation>
    <scope>NUCLEOTIDE SEQUENCE [LARGE SCALE GENOMIC DNA]</scope>
    <source>
        <strain evidence="6 7">GDSW-R2A3</strain>
    </source>
</reference>
<dbReference type="GO" id="GO:0006508">
    <property type="term" value="P:proteolysis"/>
    <property type="evidence" value="ECO:0007669"/>
    <property type="project" value="UniProtKB-KW"/>
</dbReference>
<comment type="caution">
    <text evidence="6">The sequence shown here is derived from an EMBL/GenBank/DDBJ whole genome shotgun (WGS) entry which is preliminary data.</text>
</comment>
<dbReference type="Proteomes" id="UP000215059">
    <property type="component" value="Unassembled WGS sequence"/>
</dbReference>
<protein>
    <recommendedName>
        <fullName evidence="5">NlpC/P60 domain-containing protein</fullName>
    </recommendedName>
</protein>
<dbReference type="AlphaFoldDB" id="A0A235F9U3"/>
<accession>A0A235F9U3</accession>
<name>A0A235F9U3_9BACL</name>
<evidence type="ECO:0000256" key="1">
    <source>
        <dbReference type="ARBA" id="ARBA00007074"/>
    </source>
</evidence>
<dbReference type="Pfam" id="PF00877">
    <property type="entry name" value="NLPC_P60"/>
    <property type="match status" value="1"/>
</dbReference>
<comment type="similarity">
    <text evidence="1">Belongs to the peptidase C40 family.</text>
</comment>
<dbReference type="InterPro" id="IPR051202">
    <property type="entry name" value="Peptidase_C40"/>
</dbReference>
<organism evidence="6 7">
    <name type="scientific">Fictibacillus aquaticus</name>
    <dbReference type="NCBI Taxonomy" id="2021314"/>
    <lineage>
        <taxon>Bacteria</taxon>
        <taxon>Bacillati</taxon>
        <taxon>Bacillota</taxon>
        <taxon>Bacilli</taxon>
        <taxon>Bacillales</taxon>
        <taxon>Fictibacillaceae</taxon>
        <taxon>Fictibacillus</taxon>
    </lineage>
</organism>
<dbReference type="EMBL" id="NOII01000003">
    <property type="protein sequence ID" value="OYD57727.1"/>
    <property type="molecule type" value="Genomic_DNA"/>
</dbReference>
<dbReference type="SUPFAM" id="SSF54001">
    <property type="entry name" value="Cysteine proteinases"/>
    <property type="match status" value="1"/>
</dbReference>
<keyword evidence="7" id="KW-1185">Reference proteome</keyword>
<dbReference type="Gene3D" id="1.10.101.10">
    <property type="entry name" value="PGBD-like superfamily/PGBD"/>
    <property type="match status" value="1"/>
</dbReference>
<dbReference type="InterPro" id="IPR038765">
    <property type="entry name" value="Papain-like_cys_pep_sf"/>
</dbReference>
<dbReference type="InterPro" id="IPR000064">
    <property type="entry name" value="NLP_P60_dom"/>
</dbReference>
<dbReference type="InterPro" id="IPR036365">
    <property type="entry name" value="PGBD-like_sf"/>
</dbReference>